<organism evidence="1 2">
    <name type="scientific">Clostridium brassicae</name>
    <dbReference type="NCBI Taxonomy" id="2999072"/>
    <lineage>
        <taxon>Bacteria</taxon>
        <taxon>Bacillati</taxon>
        <taxon>Bacillota</taxon>
        <taxon>Clostridia</taxon>
        <taxon>Eubacteriales</taxon>
        <taxon>Clostridiaceae</taxon>
        <taxon>Clostridium</taxon>
    </lineage>
</organism>
<dbReference type="Proteomes" id="UP001144612">
    <property type="component" value="Unassembled WGS sequence"/>
</dbReference>
<gene>
    <name evidence="1" type="ORF">OW729_06360</name>
</gene>
<keyword evidence="1" id="KW-0167">Capsid protein</keyword>
<dbReference type="EMBL" id="JAPQFJ010000005">
    <property type="protein sequence ID" value="MCY6958223.1"/>
    <property type="molecule type" value="Genomic_DNA"/>
</dbReference>
<dbReference type="Gene3D" id="3.30.200.20">
    <property type="entry name" value="Phosphorylase Kinase, domain 1"/>
    <property type="match status" value="1"/>
</dbReference>
<comment type="caution">
    <text evidence="1">The sequence shown here is derived from an EMBL/GenBank/DDBJ whole genome shotgun (WGS) entry which is preliminary data.</text>
</comment>
<evidence type="ECO:0000313" key="2">
    <source>
        <dbReference type="Proteomes" id="UP001144612"/>
    </source>
</evidence>
<reference evidence="1" key="1">
    <citation type="submission" date="2022-12" db="EMBL/GenBank/DDBJ databases">
        <title>Clostridium sp. nov., isolated from industrial wastewater.</title>
        <authorList>
            <person name="Jiayan W."/>
        </authorList>
    </citation>
    <scope>NUCLEOTIDE SEQUENCE</scope>
    <source>
        <strain evidence="1">ZC22-4</strain>
    </source>
</reference>
<sequence>MGKKSKRMKYNEIISDKEDLIIKKVLDRYNIEFIDYKKVRSAYKVRTSKGNICLKRFSHGRNKATNGNILVEALYQNNFNNTATFMKTQNDNLFVKYKNYFFYTTEWIDGDECDFSNLEEAKKCASLLAKFHSATSEIDTKDLKIKNNLKNWTQIYKNKLYDLPNFKKIILNKKIKNEFDKKYLEHIDEFYKRGLLTLSILNNSEYYRLSKEAEKNHTICHNSFYYQNIIKRDNKYYIIDLDSITIDLQVNDLGKFIRRLMSKHNYKWDFQKAKQIIEGYNSVTKLSKSELEVMLAIIVFPHKFWKLGRKRYIKYKHWSEEKYSSKLNKILSNMTLEEKFLQDYIKFLDSYTY</sequence>
<dbReference type="NCBIfam" id="TIGR02906">
    <property type="entry name" value="spore_CotS"/>
    <property type="match status" value="1"/>
</dbReference>
<name>A0ABT4D7T8_9CLOT</name>
<accession>A0ABT4D7T8</accession>
<dbReference type="InterPro" id="IPR014255">
    <property type="entry name" value="Spore_coat_CotS"/>
</dbReference>
<dbReference type="SUPFAM" id="SSF56112">
    <property type="entry name" value="Protein kinase-like (PK-like)"/>
    <property type="match status" value="1"/>
</dbReference>
<proteinExistence type="predicted"/>
<dbReference type="Gene3D" id="3.90.1200.10">
    <property type="match status" value="1"/>
</dbReference>
<protein>
    <submittedName>
        <fullName evidence="1">CotS family spore coat protein</fullName>
    </submittedName>
</protein>
<dbReference type="PANTHER" id="PTHR39179">
    <property type="entry name" value="SPORE COAT PROTEIN I"/>
    <property type="match status" value="1"/>
</dbReference>
<dbReference type="PANTHER" id="PTHR39179:SF1">
    <property type="entry name" value="SPORE COAT PROTEIN I"/>
    <property type="match status" value="1"/>
</dbReference>
<dbReference type="InterPro" id="IPR047175">
    <property type="entry name" value="CotS-like"/>
</dbReference>
<keyword evidence="1" id="KW-0946">Virion</keyword>
<keyword evidence="2" id="KW-1185">Reference proteome</keyword>
<evidence type="ECO:0000313" key="1">
    <source>
        <dbReference type="EMBL" id="MCY6958223.1"/>
    </source>
</evidence>
<dbReference type="RefSeq" id="WP_268060639.1">
    <property type="nucleotide sequence ID" value="NZ_JAPQFJ010000005.1"/>
</dbReference>
<dbReference type="InterPro" id="IPR011009">
    <property type="entry name" value="Kinase-like_dom_sf"/>
</dbReference>